<proteinExistence type="predicted"/>
<sequence length="201" mass="24121">MNYISLGSSCSIAYQLQLLNLKKESLPFDWVRTPNISFVLQLIQNNFVGFLDDLEHIKDENKFPFIQDYDGINDNFDTIIDKNTKIYKNKYLGFYHDFKEGISLEEIKEKYDRRIKRFYDIIKNKCIFIRDEIKFKESYIEIYNQLNIELKKYNPENQLVIIANTKLTNLIDLDKSIKVFFENEKITEWQHHSILPIIKSL</sequence>
<organism evidence="1">
    <name type="scientific">viral metagenome</name>
    <dbReference type="NCBI Taxonomy" id="1070528"/>
    <lineage>
        <taxon>unclassified sequences</taxon>
        <taxon>metagenomes</taxon>
        <taxon>organismal metagenomes</taxon>
    </lineage>
</organism>
<protein>
    <recommendedName>
        <fullName evidence="2">Papain-like cysteine peptidase</fullName>
    </recommendedName>
</protein>
<dbReference type="Pfam" id="PF08795">
    <property type="entry name" value="DUF1796"/>
    <property type="match status" value="1"/>
</dbReference>
<dbReference type="InterPro" id="IPR014903">
    <property type="entry name" value="DUF1796"/>
</dbReference>
<name>A0A6C0GZC6_9ZZZZ</name>
<evidence type="ECO:0000313" key="1">
    <source>
        <dbReference type="EMBL" id="QHT73658.1"/>
    </source>
</evidence>
<evidence type="ECO:0008006" key="2">
    <source>
        <dbReference type="Google" id="ProtNLM"/>
    </source>
</evidence>
<dbReference type="EMBL" id="MN739831">
    <property type="protein sequence ID" value="QHT73658.1"/>
    <property type="molecule type" value="Genomic_DNA"/>
</dbReference>
<reference evidence="1" key="1">
    <citation type="journal article" date="2020" name="Nature">
        <title>Giant virus diversity and host interactions through global metagenomics.</title>
        <authorList>
            <person name="Schulz F."/>
            <person name="Roux S."/>
            <person name="Paez-Espino D."/>
            <person name="Jungbluth S."/>
            <person name="Walsh D.A."/>
            <person name="Denef V.J."/>
            <person name="McMahon K.D."/>
            <person name="Konstantinidis K.T."/>
            <person name="Eloe-Fadrosh E.A."/>
            <person name="Kyrpides N.C."/>
            <person name="Woyke T."/>
        </authorList>
    </citation>
    <scope>NUCLEOTIDE SEQUENCE</scope>
    <source>
        <strain evidence="1">GVMAG-M-3300023179-4</strain>
    </source>
</reference>
<accession>A0A6C0GZC6</accession>
<dbReference type="AlphaFoldDB" id="A0A6C0GZC6"/>